<dbReference type="InterPro" id="IPR039327">
    <property type="entry name" value="CON7-like"/>
</dbReference>
<feature type="domain" description="C2H2-type" evidence="3">
    <location>
        <begin position="41"/>
        <end position="72"/>
    </location>
</feature>
<dbReference type="PROSITE" id="PS50157">
    <property type="entry name" value="ZINC_FINGER_C2H2_2"/>
    <property type="match status" value="1"/>
</dbReference>
<proteinExistence type="predicted"/>
<gene>
    <name evidence="4" type="ORF">BCR42DRAFT_325942</name>
</gene>
<evidence type="ECO:0000256" key="1">
    <source>
        <dbReference type="PROSITE-ProRule" id="PRU00042"/>
    </source>
</evidence>
<evidence type="ECO:0000313" key="4">
    <source>
        <dbReference type="EMBL" id="ORZ17728.1"/>
    </source>
</evidence>
<keyword evidence="5" id="KW-1185">Reference proteome</keyword>
<dbReference type="EMBL" id="MCGE01000009">
    <property type="protein sequence ID" value="ORZ17728.1"/>
    <property type="molecule type" value="Genomic_DNA"/>
</dbReference>
<comment type="caution">
    <text evidence="4">The sequence shown here is derived from an EMBL/GenBank/DDBJ whole genome shotgun (WGS) entry which is preliminary data.</text>
</comment>
<name>A0A1X2IJK5_9FUNG</name>
<dbReference type="Proteomes" id="UP000193560">
    <property type="component" value="Unassembled WGS sequence"/>
</dbReference>
<dbReference type="GO" id="GO:0006355">
    <property type="term" value="P:regulation of DNA-templated transcription"/>
    <property type="evidence" value="ECO:0007669"/>
    <property type="project" value="InterPro"/>
</dbReference>
<dbReference type="STRING" id="90262.A0A1X2IJK5"/>
<dbReference type="OrthoDB" id="1939603at2759"/>
<dbReference type="InterPro" id="IPR013087">
    <property type="entry name" value="Znf_C2H2_type"/>
</dbReference>
<reference evidence="4 5" key="1">
    <citation type="submission" date="2016-07" db="EMBL/GenBank/DDBJ databases">
        <title>Pervasive Adenine N6-methylation of Active Genes in Fungi.</title>
        <authorList>
            <consortium name="DOE Joint Genome Institute"/>
            <person name="Mondo S.J."/>
            <person name="Dannebaum R.O."/>
            <person name="Kuo R.C."/>
            <person name="Labutti K."/>
            <person name="Haridas S."/>
            <person name="Kuo A."/>
            <person name="Salamov A."/>
            <person name="Ahrendt S.R."/>
            <person name="Lipzen A."/>
            <person name="Sullivan W."/>
            <person name="Andreopoulos W.B."/>
            <person name="Clum A."/>
            <person name="Lindquist E."/>
            <person name="Daum C."/>
            <person name="Ramamoorthy G.K."/>
            <person name="Gryganskyi A."/>
            <person name="Culley D."/>
            <person name="Magnuson J.K."/>
            <person name="James T.Y."/>
            <person name="O'Malley M.A."/>
            <person name="Stajich J.E."/>
            <person name="Spatafora J.W."/>
            <person name="Visel A."/>
            <person name="Grigoriev I.V."/>
        </authorList>
    </citation>
    <scope>NUCLEOTIDE SEQUENCE [LARGE SCALE GENOMIC DNA]</scope>
    <source>
        <strain evidence="4 5">NRRL 1336</strain>
    </source>
</reference>
<keyword evidence="1" id="KW-0863">Zinc-finger</keyword>
<dbReference type="PANTHER" id="PTHR36167">
    <property type="entry name" value="C2H2 FINGER DOMAIN TRANSCRIPTION FACTOR (EUROFUNG)-RELATED"/>
    <property type="match status" value="1"/>
</dbReference>
<evidence type="ECO:0000259" key="3">
    <source>
        <dbReference type="PROSITE" id="PS50157"/>
    </source>
</evidence>
<dbReference type="AlphaFoldDB" id="A0A1X2IJK5"/>
<feature type="region of interest" description="Disordered" evidence="2">
    <location>
        <begin position="65"/>
        <end position="90"/>
    </location>
</feature>
<keyword evidence="1" id="KW-0862">Zinc</keyword>
<sequence length="158" mass="17998">MLPNTIDSQDTLEKNYSFVSIPGANQRKRPRRRYDEIERLYHCTWPGCTKSYGTLNHLNAHVSMQKHGEKRHPSEFKEMRRNWRRQKKEREVAKKAAEKENLNSSGIANAAAVAAAATMMTAPGGSMMPSFQSYNTYAPFPSMYTSLPQNMASISAFY</sequence>
<dbReference type="GO" id="GO:0008270">
    <property type="term" value="F:zinc ion binding"/>
    <property type="evidence" value="ECO:0007669"/>
    <property type="project" value="UniProtKB-KW"/>
</dbReference>
<dbReference type="PROSITE" id="PS00028">
    <property type="entry name" value="ZINC_FINGER_C2H2_1"/>
    <property type="match status" value="1"/>
</dbReference>
<feature type="compositionally biased region" description="Basic and acidic residues" evidence="2">
    <location>
        <begin position="71"/>
        <end position="81"/>
    </location>
</feature>
<evidence type="ECO:0000313" key="5">
    <source>
        <dbReference type="Proteomes" id="UP000193560"/>
    </source>
</evidence>
<accession>A0A1X2IJK5</accession>
<keyword evidence="1" id="KW-0479">Metal-binding</keyword>
<organism evidence="4 5">
    <name type="scientific">Absidia repens</name>
    <dbReference type="NCBI Taxonomy" id="90262"/>
    <lineage>
        <taxon>Eukaryota</taxon>
        <taxon>Fungi</taxon>
        <taxon>Fungi incertae sedis</taxon>
        <taxon>Mucoromycota</taxon>
        <taxon>Mucoromycotina</taxon>
        <taxon>Mucoromycetes</taxon>
        <taxon>Mucorales</taxon>
        <taxon>Cunninghamellaceae</taxon>
        <taxon>Absidia</taxon>
    </lineage>
</organism>
<protein>
    <recommendedName>
        <fullName evidence="3">C2H2-type domain-containing protein</fullName>
    </recommendedName>
</protein>
<dbReference type="PANTHER" id="PTHR36167:SF3">
    <property type="entry name" value="C2H2 FINGER DOMAIN TRANSCRIPTION FACTOR (EUROFUNG)-RELATED"/>
    <property type="match status" value="1"/>
</dbReference>
<dbReference type="Gene3D" id="3.30.160.60">
    <property type="entry name" value="Classic Zinc Finger"/>
    <property type="match status" value="1"/>
</dbReference>
<evidence type="ECO:0000256" key="2">
    <source>
        <dbReference type="SAM" id="MobiDB-lite"/>
    </source>
</evidence>